<dbReference type="CDD" id="cd06170">
    <property type="entry name" value="LuxR_C_like"/>
    <property type="match status" value="1"/>
</dbReference>
<dbReference type="PROSITE" id="PS00622">
    <property type="entry name" value="HTH_LUXR_1"/>
    <property type="match status" value="1"/>
</dbReference>
<dbReference type="PROSITE" id="PS50043">
    <property type="entry name" value="HTH_LUXR_2"/>
    <property type="match status" value="1"/>
</dbReference>
<reference evidence="5 6" key="1">
    <citation type="submission" date="2022-04" db="EMBL/GenBank/DDBJ databases">
        <title>Streptomyces sp. nov. LCR6-01 isolated from Lichen of Dirinaria sp.</title>
        <authorList>
            <person name="Kanchanasin P."/>
            <person name="Tanasupawat S."/>
            <person name="Phongsopitanun W."/>
        </authorList>
    </citation>
    <scope>NUCLEOTIDE SEQUENCE [LARGE SCALE GENOMIC DNA]</scope>
    <source>
        <strain evidence="5 6">LCR6-01</strain>
    </source>
</reference>
<feature type="region of interest" description="Disordered" evidence="3">
    <location>
        <begin position="948"/>
        <end position="1044"/>
    </location>
</feature>
<dbReference type="PANTHER" id="PTHR16305:SF35">
    <property type="entry name" value="TRANSCRIPTIONAL ACTIVATOR DOMAIN"/>
    <property type="match status" value="1"/>
</dbReference>
<dbReference type="Gene3D" id="1.10.10.10">
    <property type="entry name" value="Winged helix-like DNA-binding domain superfamily/Winged helix DNA-binding domain"/>
    <property type="match status" value="1"/>
</dbReference>
<dbReference type="InterPro" id="IPR041664">
    <property type="entry name" value="AAA_16"/>
</dbReference>
<dbReference type="SUPFAM" id="SSF46894">
    <property type="entry name" value="C-terminal effector domain of the bipartite response regulators"/>
    <property type="match status" value="1"/>
</dbReference>
<dbReference type="EMBL" id="JALPTH010000018">
    <property type="protein sequence ID" value="MCK8679488.1"/>
    <property type="molecule type" value="Genomic_DNA"/>
</dbReference>
<dbReference type="InterPro" id="IPR036388">
    <property type="entry name" value="WH-like_DNA-bd_sf"/>
</dbReference>
<feature type="domain" description="HTH luxR-type" evidence="4">
    <location>
        <begin position="1051"/>
        <end position="1113"/>
    </location>
</feature>
<dbReference type="Gene3D" id="1.25.40.10">
    <property type="entry name" value="Tetratricopeptide repeat domain"/>
    <property type="match status" value="1"/>
</dbReference>
<dbReference type="PRINTS" id="PR00038">
    <property type="entry name" value="HTHLUXR"/>
</dbReference>
<dbReference type="Pfam" id="PF13191">
    <property type="entry name" value="AAA_16"/>
    <property type="match status" value="1"/>
</dbReference>
<keyword evidence="1" id="KW-0547">Nucleotide-binding</keyword>
<dbReference type="Gene3D" id="3.40.50.300">
    <property type="entry name" value="P-loop containing nucleotide triphosphate hydrolases"/>
    <property type="match status" value="1"/>
</dbReference>
<evidence type="ECO:0000259" key="4">
    <source>
        <dbReference type="PROSITE" id="PS50043"/>
    </source>
</evidence>
<feature type="compositionally biased region" description="Low complexity" evidence="3">
    <location>
        <begin position="955"/>
        <end position="978"/>
    </location>
</feature>
<gene>
    <name evidence="5" type="ORF">M1O15_19230</name>
</gene>
<organism evidence="5 6">
    <name type="scientific">Streptomyces lichenis</name>
    <dbReference type="NCBI Taxonomy" id="2306967"/>
    <lineage>
        <taxon>Bacteria</taxon>
        <taxon>Bacillati</taxon>
        <taxon>Actinomycetota</taxon>
        <taxon>Actinomycetes</taxon>
        <taxon>Kitasatosporales</taxon>
        <taxon>Streptomycetaceae</taxon>
        <taxon>Streptomyces</taxon>
    </lineage>
</organism>
<proteinExistence type="predicted"/>
<feature type="compositionally biased region" description="Low complexity" evidence="3">
    <location>
        <begin position="1027"/>
        <end position="1044"/>
    </location>
</feature>
<protein>
    <submittedName>
        <fullName evidence="5">LuxR family transcriptional regulator</fullName>
    </submittedName>
</protein>
<dbReference type="SUPFAM" id="SSF52540">
    <property type="entry name" value="P-loop containing nucleoside triphosphate hydrolases"/>
    <property type="match status" value="1"/>
</dbReference>
<evidence type="ECO:0000313" key="6">
    <source>
        <dbReference type="Proteomes" id="UP001522868"/>
    </source>
</evidence>
<accession>A0ABT0IDT0</accession>
<dbReference type="Pfam" id="PF00196">
    <property type="entry name" value="GerE"/>
    <property type="match status" value="1"/>
</dbReference>
<dbReference type="Proteomes" id="UP001522868">
    <property type="component" value="Unassembled WGS sequence"/>
</dbReference>
<evidence type="ECO:0000256" key="2">
    <source>
        <dbReference type="ARBA" id="ARBA00022840"/>
    </source>
</evidence>
<dbReference type="RefSeq" id="WP_248635185.1">
    <property type="nucleotide sequence ID" value="NZ_JALPTH010000018.1"/>
</dbReference>
<comment type="caution">
    <text evidence="5">The sequence shown here is derived from an EMBL/GenBank/DDBJ whole genome shotgun (WGS) entry which is preliminary data.</text>
</comment>
<dbReference type="SMART" id="SM00421">
    <property type="entry name" value="HTH_LUXR"/>
    <property type="match status" value="1"/>
</dbReference>
<name>A0ABT0IDT0_9ACTN</name>
<dbReference type="PANTHER" id="PTHR16305">
    <property type="entry name" value="TESTICULAR SOLUBLE ADENYLYL CYCLASE"/>
    <property type="match status" value="1"/>
</dbReference>
<dbReference type="InterPro" id="IPR003593">
    <property type="entry name" value="AAA+_ATPase"/>
</dbReference>
<dbReference type="InterPro" id="IPR027417">
    <property type="entry name" value="P-loop_NTPase"/>
</dbReference>
<keyword evidence="2" id="KW-0067">ATP-binding</keyword>
<feature type="compositionally biased region" description="Basic and acidic residues" evidence="3">
    <location>
        <begin position="1006"/>
        <end position="1017"/>
    </location>
</feature>
<dbReference type="InterPro" id="IPR011990">
    <property type="entry name" value="TPR-like_helical_dom_sf"/>
</dbReference>
<dbReference type="SMART" id="SM00382">
    <property type="entry name" value="AAA"/>
    <property type="match status" value="1"/>
</dbReference>
<sequence>MADGPVVGREAESERFATLLDGLERGRGAVVEIAGEPGSGKTQLACELADLAARRGLPVIWARAPRSGEDGPFRVFRAAVEPTGAAEPSDPAAWCELIRRRAAGGVLLVDDLHRADPSSLEVVLRLVHSPASVAPFVLVLAHRPRQSPPALLEALDLGVRTDGILRVEAGPLDVAAVAALLDHWRRPAGPLAYGTGVPDPGMGSAPEYGAGAVAYSAGAVEYGAGARGQVIAPTPGAPGVAAASIVEAPKTPEAAGAAGPPRAPEAAVGGTAASAAALHAAAKGLPGYLRLLVAAGFEAGLWPERAGGDEDGLLREAAPLLAELGALSEPARAAARAGAVLGGAFRPVDAARIAGLGARDGLEACAELVRADLVRPVGQGGRLAFRHPVVGQVAHADCELPFLLDAHRRALRIAAERGAPARERARHAEHLVHTDGATAARVLAEGAAEAVTQAPAYAARWLRLALDALPARDPGVEERAAWELAHCRALIASGRLREARALAHELLAEGGPRLTGQAADGGARLTPRLLLKAYAVCADAERLLCRYEEAEAIARTGMALLPRPLPAVLSAEATELIYEYGLVHVLRGTHDRIRPLLREAARARTEAGPVASAALGVLFAFCDVFSGDIARGAPEVARCAALVDALPDGVAGHAPDVLALLGCAELYLERFPDARRHLRRGLDAATGGAQKHIRAHQLLGLTMIDQWGGRLDAAERRAAEAEELARAVGAPDVVTLATAMRAMTLVWARGRRYAGEAVALAARAVDTAALGRGWWATSAISLLAHAQLLGGDAAGCLRTLRDGGGGDGLPQVQPAFRPSLLALMANAALAGGDTGYAERLLADAEADANRLGLPLQWACVHRASAQLRMAHGERARALELFERAAEGFRGGGLPVQHAWTLIASVPVTAAVRGPAAALDVLTRAEALARPCGAALVLEEADRVRARLSPGARPVRSGGQSAGPRAGASGAAASRTGGLRPDGLRPDGRRTVGPQAEARRPAGSRAVDLRSADTRATDSRAGGASRVGAPRSADSRAGGSRAGGFPSPVLRSAELRSALSEREREVADLAAAGLRSRQIAERLFLSHRTVDSHLGSVYRKLGVSSRTALARALGPAADE</sequence>
<dbReference type="InterPro" id="IPR016032">
    <property type="entry name" value="Sig_transdc_resp-reg_C-effctor"/>
</dbReference>
<dbReference type="CDD" id="cd00009">
    <property type="entry name" value="AAA"/>
    <property type="match status" value="1"/>
</dbReference>
<evidence type="ECO:0000256" key="1">
    <source>
        <dbReference type="ARBA" id="ARBA00022741"/>
    </source>
</evidence>
<keyword evidence="6" id="KW-1185">Reference proteome</keyword>
<evidence type="ECO:0000256" key="3">
    <source>
        <dbReference type="SAM" id="MobiDB-lite"/>
    </source>
</evidence>
<dbReference type="InterPro" id="IPR000792">
    <property type="entry name" value="Tscrpt_reg_LuxR_C"/>
</dbReference>
<evidence type="ECO:0000313" key="5">
    <source>
        <dbReference type="EMBL" id="MCK8679488.1"/>
    </source>
</evidence>